<accession>A0A1H8K8M2</accession>
<name>A0A1H8K8M2_9HYPH</name>
<dbReference type="Proteomes" id="UP000183063">
    <property type="component" value="Unassembled WGS sequence"/>
</dbReference>
<keyword evidence="4" id="KW-1185">Reference proteome</keyword>
<sequence>MISRAVEDLADIAEFDPAAEAPVQYAFDRAFERNSDGLVEALLDARDIAGTYLAETLWALAPDFLDYGDVARALLAIDRDESGGQFARIISRNFRQRAIGELHAGPHLKGGEHRSHVHSARMFSTQPHSVRFAYP</sequence>
<gene>
    <name evidence="1" type="ORF">RTCCBAU85039_2235</name>
    <name evidence="2" type="ORF">SAMN05216228_1008224</name>
</gene>
<evidence type="ECO:0000313" key="1">
    <source>
        <dbReference type="EMBL" id="SEH76890.1"/>
    </source>
</evidence>
<evidence type="ECO:0000313" key="4">
    <source>
        <dbReference type="Proteomes" id="UP000198939"/>
    </source>
</evidence>
<organism evidence="1 3">
    <name type="scientific">Rhizobium tibeticum</name>
    <dbReference type="NCBI Taxonomy" id="501024"/>
    <lineage>
        <taxon>Bacteria</taxon>
        <taxon>Pseudomonadati</taxon>
        <taxon>Pseudomonadota</taxon>
        <taxon>Alphaproteobacteria</taxon>
        <taxon>Hyphomicrobiales</taxon>
        <taxon>Rhizobiaceae</taxon>
        <taxon>Rhizobium/Agrobacterium group</taxon>
        <taxon>Rhizobium</taxon>
    </lineage>
</organism>
<proteinExistence type="predicted"/>
<dbReference type="AlphaFoldDB" id="A0A1H8K8M2"/>
<reference evidence="3" key="2">
    <citation type="submission" date="2016-10" db="EMBL/GenBank/DDBJ databases">
        <authorList>
            <person name="Wibberg D."/>
        </authorList>
    </citation>
    <scope>NUCLEOTIDE SEQUENCE [LARGE SCALE GENOMIC DNA]</scope>
</reference>
<dbReference type="STRING" id="501024.RTCCBAU85039_2235"/>
<protein>
    <submittedName>
        <fullName evidence="1">Uncharacterized protein</fullName>
    </submittedName>
</protein>
<dbReference type="Proteomes" id="UP000198939">
    <property type="component" value="Unassembled WGS sequence"/>
</dbReference>
<evidence type="ECO:0000313" key="3">
    <source>
        <dbReference type="Proteomes" id="UP000183063"/>
    </source>
</evidence>
<reference evidence="1" key="3">
    <citation type="submission" date="2016-10" db="EMBL/GenBank/DDBJ databases">
        <authorList>
            <person name="de Groot N.N."/>
        </authorList>
    </citation>
    <scope>NUCLEOTIDE SEQUENCE [LARGE SCALE GENOMIC DNA]</scope>
    <source>
        <strain evidence="1">CCBAU85039</strain>
    </source>
</reference>
<dbReference type="EMBL" id="FOCV01000008">
    <property type="protein sequence ID" value="SEN88826.1"/>
    <property type="molecule type" value="Genomic_DNA"/>
</dbReference>
<dbReference type="EMBL" id="FNXB01000010">
    <property type="protein sequence ID" value="SEH76890.1"/>
    <property type="molecule type" value="Genomic_DNA"/>
</dbReference>
<reference evidence="2 4" key="1">
    <citation type="submission" date="2016-10" db="EMBL/GenBank/DDBJ databases">
        <authorList>
            <person name="Varghese N."/>
            <person name="Submissions S."/>
        </authorList>
    </citation>
    <scope>NUCLEOTIDE SEQUENCE [LARGE SCALE GENOMIC DNA]</scope>
    <source>
        <strain evidence="2 4">CGMCC 1.7071</strain>
    </source>
</reference>
<evidence type="ECO:0000313" key="2">
    <source>
        <dbReference type="EMBL" id="SEN88826.1"/>
    </source>
</evidence>